<dbReference type="STRING" id="37546.A0A1B0GCB8"/>
<sequence>MAPLKTKDPSKIFVSLYYLLPQWCCQCEKREPDVCEGRKLEPLNKEESIRSPRLCAVFGKHDEDPYEKPCIVKPKGQKYGNHNSLGDAVGMITADFLLRTDGRGFDIAQLRYATCLVAFGAFHIYPETVLNSTIFEEIMKRGLLLCSASQKDNYQLVSPPDVYGPHEQEVLRDFGFNEFKFHFELVNIPYKALIHIMKRSDGGDMRSTLLIKRIKSALESVVREHTYYLLCVNEFYLMIWLNERVYFIFDVRGRRTTDFNTDEDEGVPMLIGLKTLDNVNHLILNLSGLNEVDPCSIRGLKVIQLVSPSGNIIQRCYGRSPAGSRKFVQKILFTLYELLKPQRGIKFQVPTRSQRISWLSHGKSVWPKLGFEQQTGKTATSTQAQ</sequence>
<dbReference type="PhylomeDB" id="A0A1B0GCB8"/>
<name>A0A1B0GCB8_GLOMM</name>
<dbReference type="Proteomes" id="UP000092444">
    <property type="component" value="Unassembled WGS sequence"/>
</dbReference>
<dbReference type="PANTHER" id="PTHR40552">
    <property type="entry name" value="AT05186P-RELATED"/>
    <property type="match status" value="1"/>
</dbReference>
<evidence type="ECO:0000313" key="1">
    <source>
        <dbReference type="EnsemblMetazoa" id="GMOY010947-PA"/>
    </source>
</evidence>
<reference evidence="1" key="1">
    <citation type="submission" date="2020-05" db="UniProtKB">
        <authorList>
            <consortium name="EnsemblMetazoa"/>
        </authorList>
    </citation>
    <scope>IDENTIFICATION</scope>
    <source>
        <strain evidence="1">Yale</strain>
    </source>
</reference>
<evidence type="ECO:0000313" key="2">
    <source>
        <dbReference type="Proteomes" id="UP000092444"/>
    </source>
</evidence>
<keyword evidence="2" id="KW-1185">Reference proteome</keyword>
<proteinExistence type="predicted"/>
<dbReference type="AlphaFoldDB" id="A0A1B0GCB8"/>
<protein>
    <submittedName>
        <fullName evidence="1">Uncharacterized protein</fullName>
    </submittedName>
</protein>
<dbReference type="EMBL" id="CCAG010007836">
    <property type="status" value="NOT_ANNOTATED_CDS"/>
    <property type="molecule type" value="Genomic_DNA"/>
</dbReference>
<accession>A0A1B0GCB8</accession>
<dbReference type="EnsemblMetazoa" id="GMOY010947-RA">
    <property type="protein sequence ID" value="GMOY010947-PA"/>
    <property type="gene ID" value="GMOY010947"/>
</dbReference>
<organism evidence="1 2">
    <name type="scientific">Glossina morsitans morsitans</name>
    <name type="common">Savannah tsetse fly</name>
    <dbReference type="NCBI Taxonomy" id="37546"/>
    <lineage>
        <taxon>Eukaryota</taxon>
        <taxon>Metazoa</taxon>
        <taxon>Ecdysozoa</taxon>
        <taxon>Arthropoda</taxon>
        <taxon>Hexapoda</taxon>
        <taxon>Insecta</taxon>
        <taxon>Pterygota</taxon>
        <taxon>Neoptera</taxon>
        <taxon>Endopterygota</taxon>
        <taxon>Diptera</taxon>
        <taxon>Brachycera</taxon>
        <taxon>Muscomorpha</taxon>
        <taxon>Hippoboscoidea</taxon>
        <taxon>Glossinidae</taxon>
        <taxon>Glossina</taxon>
    </lineage>
</organism>
<dbReference type="PANTHER" id="PTHR40552:SF6">
    <property type="entry name" value="FI09606P-RELATED"/>
    <property type="match status" value="1"/>
</dbReference>